<proteinExistence type="predicted"/>
<comment type="caution">
    <text evidence="2">The sequence shown here is derived from an EMBL/GenBank/DDBJ whole genome shotgun (WGS) entry which is preliminary data.</text>
</comment>
<keyword evidence="1" id="KW-0732">Signal</keyword>
<feature type="signal peptide" evidence="1">
    <location>
        <begin position="1"/>
        <end position="32"/>
    </location>
</feature>
<sequence>MTYIPLKGSQCSKVSFWLSALVLSSIASHALFDDISKSHSCFNAEASMAKASSVDASCLIDASPAIEDAHPGTAAEPGVWSGQHIRSPLARAVYNKLKEDERNKNDRHVYWYRVITNRLSEDLQAKFIQFDQDEGADQFLDNCLDKSNQVLTQVFYSLARPILNFFMTQTSINGFLHRGSMFIFSKPQFEKLLNISPYYKGESLLDLGAGDGMVTKHMSSYFHTTYATEMSGVMVRRLQAEGFKVLGVDEWSSTGLKFDLISCLNLLDRCDKPVTLLAEIKKSLKPGTGRLLVAVVIPFKPYVEFDSKTHQPTEYIHVKGSNFEEQVQHFDSIFKQSGFEVEKFTRLPYLCEGDLRHSFYMLTDVLFVLKPVEDDS</sequence>
<keyword evidence="3" id="KW-1185">Reference proteome</keyword>
<evidence type="ECO:0000313" key="2">
    <source>
        <dbReference type="EMBL" id="CAL1526379.1"/>
    </source>
</evidence>
<accession>A0AAV2H2B2</accession>
<dbReference type="PANTHER" id="PTHR12890">
    <property type="entry name" value="DREV PROTEIN"/>
    <property type="match status" value="1"/>
</dbReference>
<name>A0AAV2H2B2_LYMST</name>
<dbReference type="Pfam" id="PF05219">
    <property type="entry name" value="DREV"/>
    <property type="match status" value="1"/>
</dbReference>
<dbReference type="InterPro" id="IPR029063">
    <property type="entry name" value="SAM-dependent_MTases_sf"/>
</dbReference>
<reference evidence="2 3" key="1">
    <citation type="submission" date="2024-04" db="EMBL/GenBank/DDBJ databases">
        <authorList>
            <consortium name="Genoscope - CEA"/>
            <person name="William W."/>
        </authorList>
    </citation>
    <scope>NUCLEOTIDE SEQUENCE [LARGE SCALE GENOMIC DNA]</scope>
</reference>
<dbReference type="AlphaFoldDB" id="A0AAV2H2B2"/>
<feature type="chain" id="PRO_5043853120" description="Methyltransferase-like protein 9" evidence="1">
    <location>
        <begin position="33"/>
        <end position="376"/>
    </location>
</feature>
<gene>
    <name evidence="2" type="ORF">GSLYS_00000556001</name>
</gene>
<dbReference type="InterPro" id="IPR007884">
    <property type="entry name" value="METL9"/>
</dbReference>
<protein>
    <recommendedName>
        <fullName evidence="4">Methyltransferase-like protein 9</fullName>
    </recommendedName>
</protein>
<dbReference type="EMBL" id="CAXITT010000005">
    <property type="protein sequence ID" value="CAL1526379.1"/>
    <property type="molecule type" value="Genomic_DNA"/>
</dbReference>
<dbReference type="PANTHER" id="PTHR12890:SF0">
    <property type="entry name" value="PROTEIN-L-HISTIDINE N-PROS-METHYLTRANSFERASE"/>
    <property type="match status" value="1"/>
</dbReference>
<dbReference type="Proteomes" id="UP001497497">
    <property type="component" value="Unassembled WGS sequence"/>
</dbReference>
<dbReference type="Gene3D" id="3.40.50.150">
    <property type="entry name" value="Vaccinia Virus protein VP39"/>
    <property type="match status" value="1"/>
</dbReference>
<dbReference type="CDD" id="cd02440">
    <property type="entry name" value="AdoMet_MTases"/>
    <property type="match status" value="1"/>
</dbReference>
<evidence type="ECO:0000313" key="3">
    <source>
        <dbReference type="Proteomes" id="UP001497497"/>
    </source>
</evidence>
<organism evidence="2 3">
    <name type="scientific">Lymnaea stagnalis</name>
    <name type="common">Great pond snail</name>
    <name type="synonym">Helix stagnalis</name>
    <dbReference type="NCBI Taxonomy" id="6523"/>
    <lineage>
        <taxon>Eukaryota</taxon>
        <taxon>Metazoa</taxon>
        <taxon>Spiralia</taxon>
        <taxon>Lophotrochozoa</taxon>
        <taxon>Mollusca</taxon>
        <taxon>Gastropoda</taxon>
        <taxon>Heterobranchia</taxon>
        <taxon>Euthyneura</taxon>
        <taxon>Panpulmonata</taxon>
        <taxon>Hygrophila</taxon>
        <taxon>Lymnaeoidea</taxon>
        <taxon>Lymnaeidae</taxon>
        <taxon>Lymnaea</taxon>
    </lineage>
</organism>
<dbReference type="GO" id="GO:0106370">
    <property type="term" value="F:protein-L-histidine N-pros-methyltransferase activity"/>
    <property type="evidence" value="ECO:0007669"/>
    <property type="project" value="InterPro"/>
</dbReference>
<dbReference type="SUPFAM" id="SSF53335">
    <property type="entry name" value="S-adenosyl-L-methionine-dependent methyltransferases"/>
    <property type="match status" value="1"/>
</dbReference>
<evidence type="ECO:0000256" key="1">
    <source>
        <dbReference type="SAM" id="SignalP"/>
    </source>
</evidence>
<evidence type="ECO:0008006" key="4">
    <source>
        <dbReference type="Google" id="ProtNLM"/>
    </source>
</evidence>